<evidence type="ECO:0000256" key="4">
    <source>
        <dbReference type="PROSITE-ProRule" id="PRU00335"/>
    </source>
</evidence>
<evidence type="ECO:0000256" key="1">
    <source>
        <dbReference type="ARBA" id="ARBA00023015"/>
    </source>
</evidence>
<keyword evidence="3" id="KW-0804">Transcription</keyword>
<gene>
    <name evidence="6" type="ORF">HD600_001841</name>
</gene>
<dbReference type="SUPFAM" id="SSF48498">
    <property type="entry name" value="Tetracyclin repressor-like, C-terminal domain"/>
    <property type="match status" value="1"/>
</dbReference>
<name>A0A7W9CD29_9MICO</name>
<dbReference type="GO" id="GO:0003677">
    <property type="term" value="F:DNA binding"/>
    <property type="evidence" value="ECO:0007669"/>
    <property type="project" value="UniProtKB-UniRule"/>
</dbReference>
<dbReference type="PRINTS" id="PR00455">
    <property type="entry name" value="HTHTETR"/>
</dbReference>
<dbReference type="PROSITE" id="PS50977">
    <property type="entry name" value="HTH_TETR_2"/>
    <property type="match status" value="1"/>
</dbReference>
<dbReference type="PANTHER" id="PTHR47506:SF1">
    <property type="entry name" value="HTH-TYPE TRANSCRIPTIONAL REGULATOR YJDC"/>
    <property type="match status" value="1"/>
</dbReference>
<dbReference type="Gene3D" id="1.10.357.10">
    <property type="entry name" value="Tetracycline Repressor, domain 2"/>
    <property type="match status" value="1"/>
</dbReference>
<dbReference type="InterPro" id="IPR009057">
    <property type="entry name" value="Homeodomain-like_sf"/>
</dbReference>
<organism evidence="6 7">
    <name type="scientific">Microbacterium ginsengiterrae</name>
    <dbReference type="NCBI Taxonomy" id="546115"/>
    <lineage>
        <taxon>Bacteria</taxon>
        <taxon>Bacillati</taxon>
        <taxon>Actinomycetota</taxon>
        <taxon>Actinomycetes</taxon>
        <taxon>Micrococcales</taxon>
        <taxon>Microbacteriaceae</taxon>
        <taxon>Microbacterium</taxon>
    </lineage>
</organism>
<evidence type="ECO:0000259" key="5">
    <source>
        <dbReference type="PROSITE" id="PS50977"/>
    </source>
</evidence>
<proteinExistence type="predicted"/>
<dbReference type="Pfam" id="PF00440">
    <property type="entry name" value="TetR_N"/>
    <property type="match status" value="1"/>
</dbReference>
<comment type="caution">
    <text evidence="6">The sequence shown here is derived from an EMBL/GenBank/DDBJ whole genome shotgun (WGS) entry which is preliminary data.</text>
</comment>
<evidence type="ECO:0000256" key="2">
    <source>
        <dbReference type="ARBA" id="ARBA00023125"/>
    </source>
</evidence>
<sequence length="186" mass="20563">MTRTDDAALTPAARRILDTASALFYAHGITAVGVDMIATESGITKRTLYDRFGSKDALVVAYLRDRDVRWWGRWEERLAQATAPRALTVFDSYADDVRPSGRGCAFINAAAELAESHPGRVVIRKHKLRVRTRLEELIREDGVDDPVAVAEHVFLLLEGAIAHQGIDGNTTRLRGARRIAEALLEA</sequence>
<protein>
    <submittedName>
        <fullName evidence="6">AcrR family transcriptional regulator</fullName>
    </submittedName>
</protein>
<dbReference type="SUPFAM" id="SSF46689">
    <property type="entry name" value="Homeodomain-like"/>
    <property type="match status" value="1"/>
</dbReference>
<evidence type="ECO:0000256" key="3">
    <source>
        <dbReference type="ARBA" id="ARBA00023163"/>
    </source>
</evidence>
<evidence type="ECO:0000313" key="7">
    <source>
        <dbReference type="Proteomes" id="UP000517712"/>
    </source>
</evidence>
<dbReference type="PANTHER" id="PTHR47506">
    <property type="entry name" value="TRANSCRIPTIONAL REGULATORY PROTEIN"/>
    <property type="match status" value="1"/>
</dbReference>
<dbReference type="RefSeq" id="WP_184283172.1">
    <property type="nucleotide sequence ID" value="NZ_BAAAPG010000001.1"/>
</dbReference>
<dbReference type="InterPro" id="IPR001647">
    <property type="entry name" value="HTH_TetR"/>
</dbReference>
<feature type="domain" description="HTH tetR-type" evidence="5">
    <location>
        <begin position="10"/>
        <end position="70"/>
    </location>
</feature>
<keyword evidence="7" id="KW-1185">Reference proteome</keyword>
<feature type="DNA-binding region" description="H-T-H motif" evidence="4">
    <location>
        <begin position="33"/>
        <end position="52"/>
    </location>
</feature>
<dbReference type="AlphaFoldDB" id="A0A7W9CD29"/>
<dbReference type="InterPro" id="IPR036271">
    <property type="entry name" value="Tet_transcr_reg_TetR-rel_C_sf"/>
</dbReference>
<dbReference type="Proteomes" id="UP000517712">
    <property type="component" value="Unassembled WGS sequence"/>
</dbReference>
<keyword evidence="2 4" id="KW-0238">DNA-binding</keyword>
<dbReference type="EMBL" id="JACHMU010000001">
    <property type="protein sequence ID" value="MBB5743344.1"/>
    <property type="molecule type" value="Genomic_DNA"/>
</dbReference>
<evidence type="ECO:0000313" key="6">
    <source>
        <dbReference type="EMBL" id="MBB5743344.1"/>
    </source>
</evidence>
<keyword evidence="1" id="KW-0805">Transcription regulation</keyword>
<reference evidence="6 7" key="1">
    <citation type="submission" date="2020-08" db="EMBL/GenBank/DDBJ databases">
        <title>Sequencing the genomes of 1000 actinobacteria strains.</title>
        <authorList>
            <person name="Klenk H.-P."/>
        </authorList>
    </citation>
    <scope>NUCLEOTIDE SEQUENCE [LARGE SCALE GENOMIC DNA]</scope>
    <source>
        <strain evidence="6 7">DSM 24823</strain>
    </source>
</reference>
<accession>A0A7W9CD29</accession>